<organism evidence="3 4">
    <name type="scientific">Trichomonascus ciferrii</name>
    <dbReference type="NCBI Taxonomy" id="44093"/>
    <lineage>
        <taxon>Eukaryota</taxon>
        <taxon>Fungi</taxon>
        <taxon>Dikarya</taxon>
        <taxon>Ascomycota</taxon>
        <taxon>Saccharomycotina</taxon>
        <taxon>Dipodascomycetes</taxon>
        <taxon>Dipodascales</taxon>
        <taxon>Trichomonascaceae</taxon>
        <taxon>Trichomonascus</taxon>
        <taxon>Trichomonascus ciferrii complex</taxon>
    </lineage>
</organism>
<evidence type="ECO:0000313" key="3">
    <source>
        <dbReference type="EMBL" id="KAA8915103.1"/>
    </source>
</evidence>
<dbReference type="AlphaFoldDB" id="A0A642VAY7"/>
<keyword evidence="4" id="KW-1185">Reference proteome</keyword>
<dbReference type="InterPro" id="IPR013087">
    <property type="entry name" value="Znf_C2H2_type"/>
</dbReference>
<evidence type="ECO:0000259" key="2">
    <source>
        <dbReference type="SMART" id="SM00355"/>
    </source>
</evidence>
<sequence>MHRHKRKRRKRLKSGLKKEGGGERAKEPAVIQCQRCTKSHSHKANLKVHYQIRHPLHMADLDTKLNSRRATRKSSRGCCDECDPEREYPPMGIIHCPIGGCCSTAWYASNMEAHVLRVHYDYKFWCLQCANYGEKSETRLKAHYLAFHPKCVREIAGIVMTAREHQDDTMGSPDGSSESRRSRNRTSADRSAPVMTRSRYKNAVHGLDGGFEVDGLDTSVGRRSGSIKPYKENRDSKDYSESPSVMTRARYKRYISRNSSDNSNTRRRPTQEKSADSEMFSGDEDKFEYKITGMNSKLELYSDEEDDGVNVKPEGHSNEDMCQQISPPLPEETLAVPESPFSSQISLSSLAEEDFEVHEEPKSRVSHIASDDPFIGSLDNDPYLVEKARLCYENFCPQFLLLDATLLNGANPPASTLHSIAAIGELSSGNPVVAHDIWNSGMSIMQQFLANPENIGLEWVQACIPLFEVIGLFAFSINGDKYKLFNTALVRCIEDEPKVAEEGEGKETLVRAIWGHYVLEQLKLIFNHGMPSLSFQNLTTRIPHYESEYIIFNNDTLSTLMDQLSLVPVDLLECHLTGLGLLLAIFETQQREQDSQKSMARLTNLCASVSCSPYYSPQHMTLFWSLVHLLKIEAMLNFCRSQPIGLFPSDPIKVLKVDLVQWRGIIQSLTPHQRVEAFVQNTEPLHWALHTLATYSGDIKELPLVRLTTYRIIYVCWLLLVALESNPTAQNLWIDIANKLSPCLPSSGTPSQQLASFATIQLQSPGAWGIGQKLPPLS</sequence>
<dbReference type="SMART" id="SM00355">
    <property type="entry name" value="ZnF_C2H2"/>
    <property type="match status" value="2"/>
</dbReference>
<reference evidence="3" key="1">
    <citation type="journal article" date="2019" name="G3 (Bethesda)">
        <title>Genome Assemblies of Two Rare Opportunistic Yeast Pathogens: Diutina rugosa (syn. Candida rugosa) and Trichomonascus ciferrii (syn. Candida ciferrii).</title>
        <authorList>
            <person name="Mixao V."/>
            <person name="Saus E."/>
            <person name="Hansen A.P."/>
            <person name="Lass-Florl C."/>
            <person name="Gabaldon T."/>
        </authorList>
    </citation>
    <scope>NUCLEOTIDE SEQUENCE</scope>
    <source>
        <strain evidence="3">CBS 4856</strain>
    </source>
</reference>
<feature type="compositionally biased region" description="Basic and acidic residues" evidence="1">
    <location>
        <begin position="16"/>
        <end position="26"/>
    </location>
</feature>
<feature type="domain" description="C2H2-type" evidence="2">
    <location>
        <begin position="94"/>
        <end position="119"/>
    </location>
</feature>
<dbReference type="OrthoDB" id="8117402at2759"/>
<protein>
    <recommendedName>
        <fullName evidence="2">C2H2-type domain-containing protein</fullName>
    </recommendedName>
</protein>
<feature type="region of interest" description="Disordered" evidence="1">
    <location>
        <begin position="1"/>
        <end position="26"/>
    </location>
</feature>
<feature type="compositionally biased region" description="Basic and acidic residues" evidence="1">
    <location>
        <begin position="229"/>
        <end position="240"/>
    </location>
</feature>
<dbReference type="EMBL" id="SWFS01000186">
    <property type="protein sequence ID" value="KAA8915103.1"/>
    <property type="molecule type" value="Genomic_DNA"/>
</dbReference>
<dbReference type="VEuPathDB" id="FungiDB:TRICI_002762"/>
<name>A0A642VAY7_9ASCO</name>
<gene>
    <name evidence="3" type="ORF">TRICI_002762</name>
</gene>
<accession>A0A642VAY7</accession>
<comment type="caution">
    <text evidence="3">The sequence shown here is derived from an EMBL/GenBank/DDBJ whole genome shotgun (WGS) entry which is preliminary data.</text>
</comment>
<feature type="region of interest" description="Disordered" evidence="1">
    <location>
        <begin position="211"/>
        <end position="281"/>
    </location>
</feature>
<feature type="region of interest" description="Disordered" evidence="1">
    <location>
        <begin position="163"/>
        <end position="199"/>
    </location>
</feature>
<evidence type="ECO:0000256" key="1">
    <source>
        <dbReference type="SAM" id="MobiDB-lite"/>
    </source>
</evidence>
<proteinExistence type="predicted"/>
<dbReference type="Proteomes" id="UP000761534">
    <property type="component" value="Unassembled WGS sequence"/>
</dbReference>
<feature type="compositionally biased region" description="Basic residues" evidence="1">
    <location>
        <begin position="1"/>
        <end position="15"/>
    </location>
</feature>
<feature type="domain" description="C2H2-type" evidence="2">
    <location>
        <begin position="31"/>
        <end position="54"/>
    </location>
</feature>
<evidence type="ECO:0000313" key="4">
    <source>
        <dbReference type="Proteomes" id="UP000761534"/>
    </source>
</evidence>